<gene>
    <name evidence="3" type="ORF">Esi_0144_0067</name>
</gene>
<dbReference type="eggNOG" id="ENOG502S19T">
    <property type="taxonomic scope" value="Eukaryota"/>
</dbReference>
<dbReference type="EMBL" id="FN649751">
    <property type="protein sequence ID" value="CBJ29395.1"/>
    <property type="molecule type" value="Genomic_DNA"/>
</dbReference>
<dbReference type="EMBL" id="FN648026">
    <property type="protein sequence ID" value="CBJ29395.1"/>
    <property type="molecule type" value="Genomic_DNA"/>
</dbReference>
<evidence type="ECO:0000313" key="4">
    <source>
        <dbReference type="Proteomes" id="UP000002630"/>
    </source>
</evidence>
<keyword evidence="4" id="KW-1185">Reference proteome</keyword>
<organism evidence="3 4">
    <name type="scientific">Ectocarpus siliculosus</name>
    <name type="common">Brown alga</name>
    <name type="synonym">Conferva siliculosa</name>
    <dbReference type="NCBI Taxonomy" id="2880"/>
    <lineage>
        <taxon>Eukaryota</taxon>
        <taxon>Sar</taxon>
        <taxon>Stramenopiles</taxon>
        <taxon>Ochrophyta</taxon>
        <taxon>PX clade</taxon>
        <taxon>Phaeophyceae</taxon>
        <taxon>Ectocarpales</taxon>
        <taxon>Ectocarpaceae</taxon>
        <taxon>Ectocarpus</taxon>
    </lineage>
</organism>
<sequence>MRVSASAVTLACAGCLSGTAAFQASLFQGAPLQRARAAAAVRDGASTATTTADASARTQRTACRGSNGGGGSSVGTRTTVVMDGGGSVSRLDFFKQAGLSLAAVAMGGATGAAPAKAQAGSAVEVMRLRFGDKLRRAAKMLDELQDDISNSDWDLVTTYPNAFRTLVPVFTKYTDAAFPTDDPVDTTSRVALRYEVGRFYGAVERLKRAAEQQNSREAQSAFAAMSVAYDRYLKAGNLYDGYDSVTSTEGFYADVSNSSLKYVPPSKDPPKIKDNVLLVAGPDKGKTGFMIGVEGGSLSATKAIVKLETSSALGMREIKVVPLDYVAKTVDQQGMFNSKTTKKMRPSS</sequence>
<accession>D7FKJ3</accession>
<dbReference type="InParanoid" id="D7FKJ3"/>
<keyword evidence="2" id="KW-0732">Signal</keyword>
<proteinExistence type="predicted"/>
<protein>
    <submittedName>
        <fullName evidence="3">Uncharacterized protein</fullName>
    </submittedName>
</protein>
<feature type="compositionally biased region" description="Low complexity" evidence="1">
    <location>
        <begin position="44"/>
        <end position="65"/>
    </location>
</feature>
<dbReference type="Proteomes" id="UP000002630">
    <property type="component" value="Linkage Group LG26"/>
</dbReference>
<dbReference type="AlphaFoldDB" id="D7FKJ3"/>
<feature type="signal peptide" evidence="2">
    <location>
        <begin position="1"/>
        <end position="21"/>
    </location>
</feature>
<name>D7FKJ3_ECTSI</name>
<feature type="chain" id="PRO_5003095293" evidence="2">
    <location>
        <begin position="22"/>
        <end position="348"/>
    </location>
</feature>
<evidence type="ECO:0000256" key="2">
    <source>
        <dbReference type="SAM" id="SignalP"/>
    </source>
</evidence>
<dbReference type="OrthoDB" id="276989at2759"/>
<evidence type="ECO:0000313" key="3">
    <source>
        <dbReference type="EMBL" id="CBJ29395.1"/>
    </source>
</evidence>
<reference evidence="3 4" key="1">
    <citation type="journal article" date="2010" name="Nature">
        <title>The Ectocarpus genome and the independent evolution of multicellularity in brown algae.</title>
        <authorList>
            <person name="Cock J.M."/>
            <person name="Sterck L."/>
            <person name="Rouze P."/>
            <person name="Scornet D."/>
            <person name="Allen A.E."/>
            <person name="Amoutzias G."/>
            <person name="Anthouard V."/>
            <person name="Artiguenave F."/>
            <person name="Aury J.M."/>
            <person name="Badger J.H."/>
            <person name="Beszteri B."/>
            <person name="Billiau K."/>
            <person name="Bonnet E."/>
            <person name="Bothwell J.H."/>
            <person name="Bowler C."/>
            <person name="Boyen C."/>
            <person name="Brownlee C."/>
            <person name="Carrano C.J."/>
            <person name="Charrier B."/>
            <person name="Cho G.Y."/>
            <person name="Coelho S.M."/>
            <person name="Collen J."/>
            <person name="Corre E."/>
            <person name="Da Silva C."/>
            <person name="Delage L."/>
            <person name="Delaroque N."/>
            <person name="Dittami S.M."/>
            <person name="Doulbeau S."/>
            <person name="Elias M."/>
            <person name="Farnham G."/>
            <person name="Gachon C.M."/>
            <person name="Gschloessl B."/>
            <person name="Heesch S."/>
            <person name="Jabbari K."/>
            <person name="Jubin C."/>
            <person name="Kawai H."/>
            <person name="Kimura K."/>
            <person name="Kloareg B."/>
            <person name="Kupper F.C."/>
            <person name="Lang D."/>
            <person name="Le Bail A."/>
            <person name="Leblanc C."/>
            <person name="Lerouge P."/>
            <person name="Lohr M."/>
            <person name="Lopez P.J."/>
            <person name="Martens C."/>
            <person name="Maumus F."/>
            <person name="Michel G."/>
            <person name="Miranda-Saavedra D."/>
            <person name="Morales J."/>
            <person name="Moreau H."/>
            <person name="Motomura T."/>
            <person name="Nagasato C."/>
            <person name="Napoli C.A."/>
            <person name="Nelson D.R."/>
            <person name="Nyvall-Collen P."/>
            <person name="Peters A.F."/>
            <person name="Pommier C."/>
            <person name="Potin P."/>
            <person name="Poulain J."/>
            <person name="Quesneville H."/>
            <person name="Read B."/>
            <person name="Rensing S.A."/>
            <person name="Ritter A."/>
            <person name="Rousvoal S."/>
            <person name="Samanta M."/>
            <person name="Samson G."/>
            <person name="Schroeder D.C."/>
            <person name="Segurens B."/>
            <person name="Strittmatter M."/>
            <person name="Tonon T."/>
            <person name="Tregear J.W."/>
            <person name="Valentin K."/>
            <person name="von Dassow P."/>
            <person name="Yamagishi T."/>
            <person name="Van de Peer Y."/>
            <person name="Wincker P."/>
        </authorList>
    </citation>
    <scope>NUCLEOTIDE SEQUENCE [LARGE SCALE GENOMIC DNA]</scope>
    <source>
        <strain evidence="4">Ec32 / CCAP1310/4</strain>
    </source>
</reference>
<feature type="region of interest" description="Disordered" evidence="1">
    <location>
        <begin position="44"/>
        <end position="76"/>
    </location>
</feature>
<evidence type="ECO:0000256" key="1">
    <source>
        <dbReference type="SAM" id="MobiDB-lite"/>
    </source>
</evidence>